<dbReference type="InterPro" id="IPR027417">
    <property type="entry name" value="P-loop_NTPase"/>
</dbReference>
<evidence type="ECO:0000259" key="4">
    <source>
        <dbReference type="Pfam" id="PF13476"/>
    </source>
</evidence>
<evidence type="ECO:0000313" key="5">
    <source>
        <dbReference type="EMBL" id="TQN46308.1"/>
    </source>
</evidence>
<feature type="domain" description="Rad50/SbcC-type AAA" evidence="4">
    <location>
        <begin position="4"/>
        <end position="49"/>
    </location>
</feature>
<dbReference type="AlphaFoldDB" id="A0A543PQG2"/>
<gene>
    <name evidence="5" type="ORF">FHX52_3024</name>
</gene>
<dbReference type="GO" id="GO:0005524">
    <property type="term" value="F:ATP binding"/>
    <property type="evidence" value="ECO:0007669"/>
    <property type="project" value="InterPro"/>
</dbReference>
<dbReference type="RefSeq" id="WP_141823124.1">
    <property type="nucleotide sequence ID" value="NZ_BAAAQC010000012.1"/>
</dbReference>
<proteinExistence type="predicted"/>
<dbReference type="InterPro" id="IPR003959">
    <property type="entry name" value="ATPase_AAA_core"/>
</dbReference>
<accession>A0A543PQG2</accession>
<feature type="domain" description="ATPase AAA-type core" evidence="3">
    <location>
        <begin position="214"/>
        <end position="296"/>
    </location>
</feature>
<dbReference type="PANTHER" id="PTHR43581:SF2">
    <property type="entry name" value="EXCINUCLEASE ATPASE SUBUNIT"/>
    <property type="match status" value="1"/>
</dbReference>
<dbReference type="Pfam" id="PF13304">
    <property type="entry name" value="AAA_21"/>
    <property type="match status" value="1"/>
</dbReference>
<dbReference type="PANTHER" id="PTHR43581">
    <property type="entry name" value="ATP/GTP PHOSPHATASE"/>
    <property type="match status" value="1"/>
</dbReference>
<feature type="domain" description="DUF3696" evidence="2">
    <location>
        <begin position="308"/>
        <end position="350"/>
    </location>
</feature>
<protein>
    <submittedName>
        <fullName evidence="5">Putative ATPase</fullName>
    </submittedName>
</protein>
<organism evidence="5 6">
    <name type="scientific">Humibacillus xanthopallidus</name>
    <dbReference type="NCBI Taxonomy" id="412689"/>
    <lineage>
        <taxon>Bacteria</taxon>
        <taxon>Bacillati</taxon>
        <taxon>Actinomycetota</taxon>
        <taxon>Actinomycetes</taxon>
        <taxon>Micrococcales</taxon>
        <taxon>Intrasporangiaceae</taxon>
        <taxon>Humibacillus</taxon>
    </lineage>
</organism>
<dbReference type="GO" id="GO:0006302">
    <property type="term" value="P:double-strand break repair"/>
    <property type="evidence" value="ECO:0007669"/>
    <property type="project" value="InterPro"/>
</dbReference>
<dbReference type="PIRSF" id="PIRSF034888">
    <property type="entry name" value="P-loop_UCP034888"/>
    <property type="match status" value="1"/>
</dbReference>
<name>A0A543PQG2_9MICO</name>
<evidence type="ECO:0000256" key="1">
    <source>
        <dbReference type="SAM" id="MobiDB-lite"/>
    </source>
</evidence>
<feature type="compositionally biased region" description="Polar residues" evidence="1">
    <location>
        <begin position="132"/>
        <end position="142"/>
    </location>
</feature>
<dbReference type="Proteomes" id="UP000320085">
    <property type="component" value="Unassembled WGS sequence"/>
</dbReference>
<reference evidence="5 6" key="1">
    <citation type="submission" date="2019-06" db="EMBL/GenBank/DDBJ databases">
        <title>Sequencing the genomes of 1000 actinobacteria strains.</title>
        <authorList>
            <person name="Klenk H.-P."/>
        </authorList>
    </citation>
    <scope>NUCLEOTIDE SEQUENCE [LARGE SCALE GENOMIC DNA]</scope>
    <source>
        <strain evidence="5 6">DSM 21776</strain>
    </source>
</reference>
<dbReference type="InterPro" id="IPR014592">
    <property type="entry name" value="P-loop_UCP034888"/>
</dbReference>
<dbReference type="InterPro" id="IPR051396">
    <property type="entry name" value="Bact_Antivir_Def_Nuclease"/>
</dbReference>
<dbReference type="GO" id="GO:0016887">
    <property type="term" value="F:ATP hydrolysis activity"/>
    <property type="evidence" value="ECO:0007669"/>
    <property type="project" value="InterPro"/>
</dbReference>
<dbReference type="Pfam" id="PF12476">
    <property type="entry name" value="DUF3696"/>
    <property type="match status" value="1"/>
</dbReference>
<dbReference type="InterPro" id="IPR038729">
    <property type="entry name" value="Rad50/SbcC_AAA"/>
</dbReference>
<dbReference type="EMBL" id="VFQF01000002">
    <property type="protein sequence ID" value="TQN46308.1"/>
    <property type="molecule type" value="Genomic_DNA"/>
</dbReference>
<comment type="caution">
    <text evidence="5">The sequence shown here is derived from an EMBL/GenBank/DDBJ whole genome shotgun (WGS) entry which is preliminary data.</text>
</comment>
<dbReference type="Pfam" id="PF13476">
    <property type="entry name" value="AAA_23"/>
    <property type="match status" value="1"/>
</dbReference>
<evidence type="ECO:0000259" key="3">
    <source>
        <dbReference type="Pfam" id="PF13304"/>
    </source>
</evidence>
<sequence length="360" mass="39137">MIGELRVHNLKRFIDQSFRFTPLTVLTGLNSSGKSTIIQSLLLAYQAQLTTSNVVSLNAEPGLQLGQPADVLAVDAATSRIAVSLDVDDVWHDWAFETQFEGAEAASYLVRTENSDAGISLTYLGAERVGPRTSQAVSPTPTSRDDETVHLGDDGRFVAHALAVHGRREVAQPLLHPQQSKVTTLHSQTEAWMSELVGRVQFDARLIPRTDLATLHVRSTSATDWFLPTNVGFGISYALPIVVAGLGARPNSVLIVDSPEAHLHPAAQSSLARFLALVAAGGVQVVIETHSDHVLNGVRRAVVDALVDAEDVIVHFLAGDRDPTEIELNERGRPTAWPLGFFDQLEVDLRHITRPRTPRS</sequence>
<evidence type="ECO:0000313" key="6">
    <source>
        <dbReference type="Proteomes" id="UP000320085"/>
    </source>
</evidence>
<evidence type="ECO:0000259" key="2">
    <source>
        <dbReference type="Pfam" id="PF12476"/>
    </source>
</evidence>
<dbReference type="InterPro" id="IPR022532">
    <property type="entry name" value="DUF3696"/>
</dbReference>
<dbReference type="Gene3D" id="3.40.50.300">
    <property type="entry name" value="P-loop containing nucleotide triphosphate hydrolases"/>
    <property type="match status" value="2"/>
</dbReference>
<feature type="region of interest" description="Disordered" evidence="1">
    <location>
        <begin position="130"/>
        <end position="149"/>
    </location>
</feature>
<dbReference type="OrthoDB" id="3237462at2"/>
<dbReference type="SUPFAM" id="SSF52540">
    <property type="entry name" value="P-loop containing nucleoside triphosphate hydrolases"/>
    <property type="match status" value="1"/>
</dbReference>